<feature type="region of interest" description="Disordered" evidence="2">
    <location>
        <begin position="19"/>
        <end position="67"/>
    </location>
</feature>
<dbReference type="Gene3D" id="3.30.800.10">
    <property type="entry name" value="Phosphatidylinositol Phosphate Kinase II Beta"/>
    <property type="match status" value="1"/>
</dbReference>
<dbReference type="CDD" id="cd17303">
    <property type="entry name" value="PIPKc_PIP5K_yeast_like"/>
    <property type="match status" value="1"/>
</dbReference>
<evidence type="ECO:0000313" key="5">
    <source>
        <dbReference type="Proteomes" id="UP000669133"/>
    </source>
</evidence>
<dbReference type="PROSITE" id="PS51455">
    <property type="entry name" value="PIPK"/>
    <property type="match status" value="1"/>
</dbReference>
<dbReference type="RefSeq" id="XP_067550481.1">
    <property type="nucleotide sequence ID" value="XM_067693633.1"/>
</dbReference>
<dbReference type="PANTHER" id="PTHR23086">
    <property type="entry name" value="PHOSPHATIDYLINOSITOL-4-PHOSPHATE 5-KINASE"/>
    <property type="match status" value="1"/>
</dbReference>
<dbReference type="SMART" id="SM00330">
    <property type="entry name" value="PIPKc"/>
    <property type="match status" value="1"/>
</dbReference>
<accession>A0A8H7ZK34</accession>
<dbReference type="GO" id="GO:0016308">
    <property type="term" value="F:1-phosphatidylinositol-4-phosphate 5-kinase activity"/>
    <property type="evidence" value="ECO:0007669"/>
    <property type="project" value="TreeGrafter"/>
</dbReference>
<gene>
    <name evidence="4" type="ORF">I9W82_000455</name>
</gene>
<dbReference type="Proteomes" id="UP000669133">
    <property type="component" value="Unassembled WGS sequence"/>
</dbReference>
<dbReference type="Gene3D" id="3.30.810.10">
    <property type="entry name" value="2-Layer Sandwich"/>
    <property type="match status" value="1"/>
</dbReference>
<name>A0A8H7ZK34_9ASCO</name>
<dbReference type="InterPro" id="IPR027484">
    <property type="entry name" value="PInositol-4-P-5-kinase_N"/>
</dbReference>
<dbReference type="InterPro" id="IPR027483">
    <property type="entry name" value="PInositol-4-P-4/5-kinase_C_sf"/>
</dbReference>
<dbReference type="Pfam" id="PF01504">
    <property type="entry name" value="PIP5K"/>
    <property type="match status" value="1"/>
</dbReference>
<dbReference type="SUPFAM" id="SSF56104">
    <property type="entry name" value="SAICAR synthase-like"/>
    <property type="match status" value="1"/>
</dbReference>
<dbReference type="PANTHER" id="PTHR23086:SF8">
    <property type="entry name" value="PHOSPHATIDYLINOSITOL 5-PHOSPHATE 4-KINASE, ISOFORM A"/>
    <property type="match status" value="1"/>
</dbReference>
<protein>
    <recommendedName>
        <fullName evidence="3">PIPK domain-containing protein</fullName>
    </recommendedName>
</protein>
<dbReference type="GO" id="GO:0005886">
    <property type="term" value="C:plasma membrane"/>
    <property type="evidence" value="ECO:0007669"/>
    <property type="project" value="TreeGrafter"/>
</dbReference>
<evidence type="ECO:0000259" key="3">
    <source>
        <dbReference type="PROSITE" id="PS51455"/>
    </source>
</evidence>
<dbReference type="AlphaFoldDB" id="A0A8H7ZK34"/>
<evidence type="ECO:0000313" key="4">
    <source>
        <dbReference type="EMBL" id="KAG5421365.1"/>
    </source>
</evidence>
<evidence type="ECO:0000256" key="1">
    <source>
        <dbReference type="PROSITE-ProRule" id="PRU00781"/>
    </source>
</evidence>
<feature type="compositionally biased region" description="Polar residues" evidence="2">
    <location>
        <begin position="28"/>
        <end position="49"/>
    </location>
</feature>
<keyword evidence="1" id="KW-0418">Kinase</keyword>
<keyword evidence="1" id="KW-0547">Nucleotide-binding</keyword>
<keyword evidence="5" id="KW-1185">Reference proteome</keyword>
<dbReference type="OrthoDB" id="20783at2759"/>
<dbReference type="InterPro" id="IPR023610">
    <property type="entry name" value="PInositol-4/5-P-5/4-kinase"/>
</dbReference>
<feature type="domain" description="PIPK" evidence="3">
    <location>
        <begin position="211"/>
        <end position="565"/>
    </location>
</feature>
<feature type="region of interest" description="Disordered" evidence="2">
    <location>
        <begin position="165"/>
        <end position="195"/>
    </location>
</feature>
<evidence type="ECO:0000256" key="2">
    <source>
        <dbReference type="SAM" id="MobiDB-lite"/>
    </source>
</evidence>
<dbReference type="GeneID" id="93649084"/>
<reference evidence="4 5" key="1">
    <citation type="submission" date="2020-12" db="EMBL/GenBank/DDBJ databases">
        <title>Effect of drift, selection, and recombination on the evolution of hybrid genomes in Candida yeast pathogens.</title>
        <authorList>
            <person name="Mixao V."/>
            <person name="Ksiezopolska E."/>
            <person name="Saus E."/>
            <person name="Boekhout T."/>
            <person name="Gacser A."/>
            <person name="Gabaldon T."/>
        </authorList>
    </citation>
    <scope>NUCLEOTIDE SEQUENCE [LARGE SCALE GENOMIC DNA]</scope>
    <source>
        <strain evidence="4 5">BP57</strain>
    </source>
</reference>
<keyword evidence="1" id="KW-0808">Transferase</keyword>
<dbReference type="InterPro" id="IPR002498">
    <property type="entry name" value="PInositol-4-P-4/5-kinase_core"/>
</dbReference>
<comment type="caution">
    <text evidence="4">The sequence shown here is derived from an EMBL/GenBank/DDBJ whole genome shotgun (WGS) entry which is preliminary data.</text>
</comment>
<organism evidence="4 5">
    <name type="scientific">Candida metapsilosis</name>
    <dbReference type="NCBI Taxonomy" id="273372"/>
    <lineage>
        <taxon>Eukaryota</taxon>
        <taxon>Fungi</taxon>
        <taxon>Dikarya</taxon>
        <taxon>Ascomycota</taxon>
        <taxon>Saccharomycotina</taxon>
        <taxon>Pichiomycetes</taxon>
        <taxon>Debaryomycetaceae</taxon>
        <taxon>Candida/Lodderomyces clade</taxon>
        <taxon>Candida</taxon>
    </lineage>
</organism>
<keyword evidence="1" id="KW-0067">ATP-binding</keyword>
<dbReference type="GO" id="GO:0046854">
    <property type="term" value="P:phosphatidylinositol phosphate biosynthetic process"/>
    <property type="evidence" value="ECO:0007669"/>
    <property type="project" value="TreeGrafter"/>
</dbReference>
<dbReference type="EMBL" id="JAEOAQ010000001">
    <property type="protein sequence ID" value="KAG5421365.1"/>
    <property type="molecule type" value="Genomic_DNA"/>
</dbReference>
<dbReference type="GO" id="GO:0005524">
    <property type="term" value="F:ATP binding"/>
    <property type="evidence" value="ECO:0007669"/>
    <property type="project" value="UniProtKB-UniRule"/>
</dbReference>
<sequence length="573" mass="66481">MIHLATEVDMNDNYHHHLHTPDYRNNKSKNSISHETILQSHHESPANSDDLSESRNTRTTSPPSFDYYFDGKHRNNVVDDEVDTLSPKLNDLMTFSDVLESDPLSIPKDYHHPHDSEAKWVFKGDQIDNNNLLPQSQAEPEASNSQYIPQSLLPENLEDHRKESIVSNNEIQPTVQQRKGLPRSTTTDSIQMEQSNVHQKRVVQIKNLEEQAASRSEGETYKVLYCMLTGIRVAVSYKAMGVHKLTSTDFSQVQKFTFQDNDTITPASNYDFRFYDYAPQVFRWLRDQFNIDQANYLISITGQLIVSQIKSEGKSGSFFYFSKDKVYIIKTLRYNEFKFLQQILASYVDHVGKNKDTLISQFYGLHRVKVRTSKGKSRTHHFVIMNNLFPPNAILSQTYDLKGSTSGRYTPITKGVKNHTLKDNNFLESKIKIKFGPQNREEFFKQLESDVEFLIKNGIMDYSLLLGICNNKTGYSNREQFEESTPEERLNFFYRQDGGIQATNETNQPLPEIYYLGIIDCLTYYSIRKRLETFFRSFGQSRHAISAVPPKEYGHRFLKFIKDGTTEDKFKRE</sequence>
<proteinExistence type="predicted"/>